<organism evidence="6 7">
    <name type="scientific">Tepidamorphus gemmatus</name>
    <dbReference type="NCBI Taxonomy" id="747076"/>
    <lineage>
        <taxon>Bacteria</taxon>
        <taxon>Pseudomonadati</taxon>
        <taxon>Pseudomonadota</taxon>
        <taxon>Alphaproteobacteria</taxon>
        <taxon>Hyphomicrobiales</taxon>
        <taxon>Tepidamorphaceae</taxon>
        <taxon>Tepidamorphus</taxon>
    </lineage>
</organism>
<dbReference type="PANTHER" id="PTHR30346">
    <property type="entry name" value="TRANSCRIPTIONAL DUAL REGULATOR HCAR-RELATED"/>
    <property type="match status" value="1"/>
</dbReference>
<keyword evidence="4" id="KW-0804">Transcription</keyword>
<dbReference type="GO" id="GO:0003700">
    <property type="term" value="F:DNA-binding transcription factor activity"/>
    <property type="evidence" value="ECO:0007669"/>
    <property type="project" value="InterPro"/>
</dbReference>
<dbReference type="RefSeq" id="WP_132808019.1">
    <property type="nucleotide sequence ID" value="NZ_SMAK01000021.1"/>
</dbReference>
<keyword evidence="7" id="KW-1185">Reference proteome</keyword>
<evidence type="ECO:0000256" key="1">
    <source>
        <dbReference type="ARBA" id="ARBA00009437"/>
    </source>
</evidence>
<dbReference type="CDD" id="cd08412">
    <property type="entry name" value="PBP2_PAO1_like"/>
    <property type="match status" value="1"/>
</dbReference>
<proteinExistence type="inferred from homology"/>
<feature type="domain" description="HTH lysR-type" evidence="5">
    <location>
        <begin position="5"/>
        <end position="63"/>
    </location>
</feature>
<evidence type="ECO:0000256" key="3">
    <source>
        <dbReference type="ARBA" id="ARBA00023125"/>
    </source>
</evidence>
<dbReference type="OrthoDB" id="8679465at2"/>
<gene>
    <name evidence="6" type="ORF">EDC22_1211</name>
</gene>
<dbReference type="GO" id="GO:0032993">
    <property type="term" value="C:protein-DNA complex"/>
    <property type="evidence" value="ECO:0007669"/>
    <property type="project" value="TreeGrafter"/>
</dbReference>
<comment type="caution">
    <text evidence="6">The sequence shown here is derived from an EMBL/GenBank/DDBJ whole genome shotgun (WGS) entry which is preliminary data.</text>
</comment>
<accession>A0A4V2UXE0</accession>
<dbReference type="EMBL" id="SMAK01000021">
    <property type="protein sequence ID" value="TCT03128.1"/>
    <property type="molecule type" value="Genomic_DNA"/>
</dbReference>
<dbReference type="Gene3D" id="3.40.190.10">
    <property type="entry name" value="Periplasmic binding protein-like II"/>
    <property type="match status" value="2"/>
</dbReference>
<dbReference type="Gene3D" id="1.10.10.10">
    <property type="entry name" value="Winged helix-like DNA-binding domain superfamily/Winged helix DNA-binding domain"/>
    <property type="match status" value="1"/>
</dbReference>
<evidence type="ECO:0000259" key="5">
    <source>
        <dbReference type="PROSITE" id="PS50931"/>
    </source>
</evidence>
<comment type="similarity">
    <text evidence="1">Belongs to the LysR transcriptional regulatory family.</text>
</comment>
<protein>
    <submittedName>
        <fullName evidence="6">DNA-binding transcriptional LysR family regulator</fullName>
    </submittedName>
</protein>
<dbReference type="AlphaFoldDB" id="A0A4V2UXE0"/>
<evidence type="ECO:0000256" key="2">
    <source>
        <dbReference type="ARBA" id="ARBA00023015"/>
    </source>
</evidence>
<dbReference type="InterPro" id="IPR005119">
    <property type="entry name" value="LysR_subst-bd"/>
</dbReference>
<evidence type="ECO:0000313" key="6">
    <source>
        <dbReference type="EMBL" id="TCT03128.1"/>
    </source>
</evidence>
<dbReference type="PROSITE" id="PS50931">
    <property type="entry name" value="HTH_LYSR"/>
    <property type="match status" value="1"/>
</dbReference>
<dbReference type="SUPFAM" id="SSF46785">
    <property type="entry name" value="Winged helix' DNA-binding domain"/>
    <property type="match status" value="1"/>
</dbReference>
<dbReference type="InterPro" id="IPR036390">
    <property type="entry name" value="WH_DNA-bd_sf"/>
</dbReference>
<evidence type="ECO:0000256" key="4">
    <source>
        <dbReference type="ARBA" id="ARBA00023163"/>
    </source>
</evidence>
<dbReference type="InterPro" id="IPR000847">
    <property type="entry name" value="LysR_HTH_N"/>
</dbReference>
<dbReference type="SUPFAM" id="SSF53850">
    <property type="entry name" value="Periplasmic binding protein-like II"/>
    <property type="match status" value="1"/>
</dbReference>
<reference evidence="6 7" key="1">
    <citation type="submission" date="2019-03" db="EMBL/GenBank/DDBJ databases">
        <title>Genomic Encyclopedia of Type Strains, Phase IV (KMG-IV): sequencing the most valuable type-strain genomes for metagenomic binning, comparative biology and taxonomic classification.</title>
        <authorList>
            <person name="Goeker M."/>
        </authorList>
    </citation>
    <scope>NUCLEOTIDE SEQUENCE [LARGE SCALE GENOMIC DNA]</scope>
    <source>
        <strain evidence="6 7">DSM 19345</strain>
    </source>
</reference>
<keyword evidence="2" id="KW-0805">Transcription regulation</keyword>
<sequence length="317" mass="34787">MPFRYTLRQLEYFVAVGEAGSIAQASEKLNISSPSISASIAQLEREFGLPLFVRQHAHGLSLTPAGRVMLDQARVVLREADRLADIAGDITGVARGPLSVGCLLTFAQIVLPSVRRSFETAYPEVRITQVELNQAEIFSALRRAEIDLALTYNLDIPADLRFVALAELPPYALVNESHPLAERTEVSVDDLREYPMVLLDLPFSAEYFLSFFARHGARPRVAERTRDMGVMRSLVANGYGYSIANIRPMSDLSPDGKRLRVIPMVGDLRPMRFGLLMAPEAENLVTIRAFVAHLRGMLAAGEVPGIAESARPTSPGG</sequence>
<keyword evidence="3 6" id="KW-0238">DNA-binding</keyword>
<name>A0A4V2UXE0_9HYPH</name>
<dbReference type="GO" id="GO:0003677">
    <property type="term" value="F:DNA binding"/>
    <property type="evidence" value="ECO:0007669"/>
    <property type="project" value="UniProtKB-KW"/>
</dbReference>
<dbReference type="Proteomes" id="UP000295678">
    <property type="component" value="Unassembled WGS sequence"/>
</dbReference>
<dbReference type="Pfam" id="PF03466">
    <property type="entry name" value="LysR_substrate"/>
    <property type="match status" value="1"/>
</dbReference>
<dbReference type="PRINTS" id="PR00039">
    <property type="entry name" value="HTHLYSR"/>
</dbReference>
<evidence type="ECO:0000313" key="7">
    <source>
        <dbReference type="Proteomes" id="UP000295678"/>
    </source>
</evidence>
<dbReference type="FunFam" id="1.10.10.10:FF:000001">
    <property type="entry name" value="LysR family transcriptional regulator"/>
    <property type="match status" value="1"/>
</dbReference>
<dbReference type="PANTHER" id="PTHR30346:SF0">
    <property type="entry name" value="HCA OPERON TRANSCRIPTIONAL ACTIVATOR HCAR"/>
    <property type="match status" value="1"/>
</dbReference>
<dbReference type="Pfam" id="PF00126">
    <property type="entry name" value="HTH_1"/>
    <property type="match status" value="1"/>
</dbReference>
<dbReference type="InterPro" id="IPR036388">
    <property type="entry name" value="WH-like_DNA-bd_sf"/>
</dbReference>